<proteinExistence type="predicted"/>
<name>A0A8W8MD35_MAGGI</name>
<dbReference type="OMA" id="EELWVKM"/>
<evidence type="ECO:0000313" key="1">
    <source>
        <dbReference type="EnsemblMetazoa" id="G33055.1:cds"/>
    </source>
</evidence>
<dbReference type="Proteomes" id="UP000005408">
    <property type="component" value="Unassembled WGS sequence"/>
</dbReference>
<accession>A0A8W8MD35</accession>
<protein>
    <submittedName>
        <fullName evidence="1">Uncharacterized protein</fullName>
    </submittedName>
</protein>
<dbReference type="EnsemblMetazoa" id="G33055.1">
    <property type="protein sequence ID" value="G33055.1:cds"/>
    <property type="gene ID" value="G33055"/>
</dbReference>
<evidence type="ECO:0000313" key="2">
    <source>
        <dbReference type="Proteomes" id="UP000005408"/>
    </source>
</evidence>
<reference evidence="1" key="1">
    <citation type="submission" date="2022-08" db="UniProtKB">
        <authorList>
            <consortium name="EnsemblMetazoa"/>
        </authorList>
    </citation>
    <scope>IDENTIFICATION</scope>
    <source>
        <strain evidence="1">05x7-T-G4-1.051#20</strain>
    </source>
</reference>
<sequence length="203" mass="23156">MAEEFLDFLDATKSADSFEELWVKMGEELEKTAFPPLNIPSPPSPSYHSTLQLIGATTPVVNESENSSLSVPLQRPLTPTPESELNFHGSFAPAVESPNGYSPADDSNYTPTLVIDEDPLSFRDIEDSVLTTLRRRNLEKHQQLEKRMREPLKSVQNYEEQMLLMNSLLERVTKDVAQMKIIMNYLENQLQKSHQKRVTFMTL</sequence>
<dbReference type="AlphaFoldDB" id="A0A8W8MD35"/>
<organism evidence="1 2">
    <name type="scientific">Magallana gigas</name>
    <name type="common">Pacific oyster</name>
    <name type="synonym">Crassostrea gigas</name>
    <dbReference type="NCBI Taxonomy" id="29159"/>
    <lineage>
        <taxon>Eukaryota</taxon>
        <taxon>Metazoa</taxon>
        <taxon>Spiralia</taxon>
        <taxon>Lophotrochozoa</taxon>
        <taxon>Mollusca</taxon>
        <taxon>Bivalvia</taxon>
        <taxon>Autobranchia</taxon>
        <taxon>Pteriomorphia</taxon>
        <taxon>Ostreida</taxon>
        <taxon>Ostreoidea</taxon>
        <taxon>Ostreidae</taxon>
        <taxon>Magallana</taxon>
    </lineage>
</organism>
<keyword evidence="2" id="KW-1185">Reference proteome</keyword>